<dbReference type="PANTHER" id="PTHR43063:SF1">
    <property type="entry name" value="4FE-4S CLUSTER CONTAINING PARA FAMILY ATPASE PROTEIN"/>
    <property type="match status" value="1"/>
</dbReference>
<dbReference type="EMBL" id="MT631282">
    <property type="protein sequence ID" value="QNO47911.1"/>
    <property type="molecule type" value="Genomic_DNA"/>
</dbReference>
<feature type="domain" description="4Fe-4S ferredoxin-type" evidence="1">
    <location>
        <begin position="57"/>
        <end position="85"/>
    </location>
</feature>
<dbReference type="PROSITE" id="PS51379">
    <property type="entry name" value="4FE4S_FER_2"/>
    <property type="match status" value="2"/>
</dbReference>
<evidence type="ECO:0000259" key="1">
    <source>
        <dbReference type="PROSITE" id="PS51379"/>
    </source>
</evidence>
<dbReference type="PROSITE" id="PS00198">
    <property type="entry name" value="4FE4S_FER_1"/>
    <property type="match status" value="2"/>
</dbReference>
<dbReference type="AlphaFoldDB" id="A0A7G9YIS7"/>
<name>A0A7G9YIS7_9EURY</name>
<organism evidence="2">
    <name type="scientific">Candidatus Methanogaster sp. ANME-2c ERB4</name>
    <dbReference type="NCBI Taxonomy" id="2759911"/>
    <lineage>
        <taxon>Archaea</taxon>
        <taxon>Methanobacteriati</taxon>
        <taxon>Methanobacteriota</taxon>
        <taxon>Stenosarchaea group</taxon>
        <taxon>Methanomicrobia</taxon>
        <taxon>Methanosarcinales</taxon>
        <taxon>ANME-2 cluster</taxon>
        <taxon>Candidatus Methanogasteraceae</taxon>
        <taxon>Candidatus Methanogaster</taxon>
    </lineage>
</organism>
<dbReference type="SUPFAM" id="SSF52540">
    <property type="entry name" value="P-loop containing nucleoside triphosphate hydrolases"/>
    <property type="match status" value="1"/>
</dbReference>
<dbReference type="SUPFAM" id="SSF54862">
    <property type="entry name" value="4Fe-4S ferredoxins"/>
    <property type="match status" value="1"/>
</dbReference>
<gene>
    <name evidence="2" type="ORF">LLFONJKP_00032</name>
</gene>
<dbReference type="InterPro" id="IPR027417">
    <property type="entry name" value="P-loop_NTPase"/>
</dbReference>
<dbReference type="InterPro" id="IPR002586">
    <property type="entry name" value="CobQ/CobB/MinD/ParA_Nub-bd_dom"/>
</dbReference>
<dbReference type="Gene3D" id="3.30.70.20">
    <property type="match status" value="1"/>
</dbReference>
<dbReference type="InterPro" id="IPR017896">
    <property type="entry name" value="4Fe4S_Fe-S-bd"/>
</dbReference>
<accession>A0A7G9YIS7</accession>
<dbReference type="PANTHER" id="PTHR43063">
    <property type="entry name" value="4FE-4S CLUSTER CONTAINING PARA FAMILY ATPASE PROTEIN"/>
    <property type="match status" value="1"/>
</dbReference>
<protein>
    <submittedName>
        <fullName evidence="2">Iron-sulfur cluster carrier protein</fullName>
    </submittedName>
</protein>
<dbReference type="Pfam" id="PF00037">
    <property type="entry name" value="Fer4"/>
    <property type="match status" value="2"/>
</dbReference>
<reference evidence="2" key="1">
    <citation type="submission" date="2020-06" db="EMBL/GenBank/DDBJ databases">
        <title>Unique genomic features of the anaerobic methanotrophic archaea.</title>
        <authorList>
            <person name="Chadwick G.L."/>
            <person name="Skennerton C.T."/>
            <person name="Laso-Perez R."/>
            <person name="Leu A.O."/>
            <person name="Speth D.R."/>
            <person name="Yu H."/>
            <person name="Morgan-Lang C."/>
            <person name="Hatzenpichler R."/>
            <person name="Goudeau D."/>
            <person name="Malmstrom R."/>
            <person name="Brazelton W.J."/>
            <person name="Woyke T."/>
            <person name="Hallam S.J."/>
            <person name="Tyson G.W."/>
            <person name="Wegener G."/>
            <person name="Boetius A."/>
            <person name="Orphan V."/>
        </authorList>
    </citation>
    <scope>NUCLEOTIDE SEQUENCE</scope>
</reference>
<dbReference type="Pfam" id="PF01656">
    <property type="entry name" value="CbiA"/>
    <property type="match status" value="1"/>
</dbReference>
<evidence type="ECO:0000313" key="2">
    <source>
        <dbReference type="EMBL" id="QNO47911.1"/>
    </source>
</evidence>
<proteinExistence type="predicted"/>
<dbReference type="GO" id="GO:0016491">
    <property type="term" value="F:oxidoreductase activity"/>
    <property type="evidence" value="ECO:0007669"/>
    <property type="project" value="UniProtKB-ARBA"/>
</dbReference>
<dbReference type="Gene3D" id="3.40.50.300">
    <property type="entry name" value="P-loop containing nucleotide triphosphate hydrolases"/>
    <property type="match status" value="1"/>
</dbReference>
<dbReference type="InterPro" id="IPR017900">
    <property type="entry name" value="4Fe4S_Fe_S_CS"/>
</dbReference>
<sequence length="277" mass="29742">MIISIASGKGGTGKTTVAVNLALSLSNVQLLDCDVEEPNSHIFLKPEIEAVKSAGTLMPKINHDLCDYCGKCAAACEYNAIVVLPTQVMVFSELCHGCGLCSVVCPRDAISEETREIGVVRKGKSGGNIELVYGLLNIGEIMAAPLINHVKEEINPEKMVIVDAPPGTACPVIAAISGSDYCILVTEPTPFGLYDLKLIVEVLKVLKIPSGVVINKAGIGDRKVYDYCKEEGLPILLEIPYDKKIAEYYSEGVPFVNAMPAWKNRFAGMIDGIRGDL</sequence>
<feature type="domain" description="4Fe-4S ferredoxin-type" evidence="1">
    <location>
        <begin position="86"/>
        <end position="115"/>
    </location>
</feature>
<dbReference type="CDD" id="cd03110">
    <property type="entry name" value="SIMIBI_bact_arch"/>
    <property type="match status" value="1"/>
</dbReference>